<evidence type="ECO:0000313" key="6">
    <source>
        <dbReference type="EMBL" id="BAG12792.1"/>
    </source>
</evidence>
<sequence length="144" mass="16156">VFGTHRLAAKGKTGFHLQRPLLTNPDIAKIINSNEVQSVVRAQKKATVIHTHQKKNPLTNRAAYERLNPVAKTSHEMAKKTHEENKKKRQEALKARRGISAGLTKDQKAQRKARRQASKAWINAAHKNLDDANAAADEVEEDQE</sequence>
<dbReference type="AlphaFoldDB" id="B1B3R1"/>
<keyword evidence="3" id="KW-0687">Ribonucleoprotein</keyword>
<feature type="non-terminal residue" evidence="6">
    <location>
        <position position="1"/>
    </location>
</feature>
<dbReference type="GO" id="GO:0005840">
    <property type="term" value="C:ribosome"/>
    <property type="evidence" value="ECO:0007669"/>
    <property type="project" value="UniProtKB-KW"/>
</dbReference>
<keyword evidence="2 6" id="KW-0689">Ribosomal protein</keyword>
<accession>B1B3R1</accession>
<evidence type="ECO:0000256" key="4">
    <source>
        <dbReference type="SAM" id="MobiDB-lite"/>
    </source>
</evidence>
<dbReference type="InterPro" id="IPR045240">
    <property type="entry name" value="Ribosomal_uL4_euk/arch"/>
</dbReference>
<dbReference type="Gene3D" id="3.40.1370.10">
    <property type="match status" value="1"/>
</dbReference>
<feature type="compositionally biased region" description="Basic and acidic residues" evidence="4">
    <location>
        <begin position="74"/>
        <end position="94"/>
    </location>
</feature>
<dbReference type="EMBL" id="AB325940">
    <property type="protein sequence ID" value="BAG12792.1"/>
    <property type="molecule type" value="mRNA"/>
</dbReference>
<reference evidence="6" key="1">
    <citation type="journal article" date="2001" name="Curr. Biol.">
        <title>The molecular basis of nuclear genetic code change in ciliates.</title>
        <authorList>
            <person name="Lozupone C.A."/>
            <person name="Knight R.D."/>
            <person name="Landweber L.F."/>
        </authorList>
    </citation>
    <scope>NUCLEOTIDE SEQUENCE</scope>
    <source>
        <strain evidence="6">ATCC 50031</strain>
    </source>
</reference>
<dbReference type="GO" id="GO:0006412">
    <property type="term" value="P:translation"/>
    <property type="evidence" value="ECO:0007669"/>
    <property type="project" value="InterPro"/>
</dbReference>
<evidence type="ECO:0000256" key="1">
    <source>
        <dbReference type="ARBA" id="ARBA00010528"/>
    </source>
</evidence>
<evidence type="ECO:0000256" key="2">
    <source>
        <dbReference type="ARBA" id="ARBA00022980"/>
    </source>
</evidence>
<feature type="domain" description="Large ribosomal subunit protein uL4 C-terminal" evidence="5">
    <location>
        <begin position="14"/>
        <end position="88"/>
    </location>
</feature>
<dbReference type="Pfam" id="PF14374">
    <property type="entry name" value="Ribos_L4_asso_C"/>
    <property type="match status" value="1"/>
</dbReference>
<reference evidence="6" key="2">
    <citation type="journal article" date="2008" name="J. Eukaryot. Microbiol.">
        <title>Differentially expressed genes during fruiting body development in the aggregative ciliate Sorogena stoianovitchae (Ciliophora: Colpodea).</title>
        <authorList>
            <person name="Sugimoto H."/>
            <person name="Endoh H."/>
        </authorList>
    </citation>
    <scope>NUCLEOTIDE SEQUENCE</scope>
    <source>
        <strain evidence="6">ATCC 50031</strain>
    </source>
</reference>
<dbReference type="GO" id="GO:1990904">
    <property type="term" value="C:ribonucleoprotein complex"/>
    <property type="evidence" value="ECO:0007669"/>
    <property type="project" value="UniProtKB-KW"/>
</dbReference>
<name>B1B3R1_SORST</name>
<dbReference type="GO" id="GO:0003735">
    <property type="term" value="F:structural constituent of ribosome"/>
    <property type="evidence" value="ECO:0007669"/>
    <property type="project" value="InterPro"/>
</dbReference>
<dbReference type="InterPro" id="IPR025755">
    <property type="entry name" value="Ribos_uL4_C_dom"/>
</dbReference>
<protein>
    <submittedName>
        <fullName evidence="6">Putative ribosomal protein L4</fullName>
    </submittedName>
</protein>
<dbReference type="InterPro" id="IPR023574">
    <property type="entry name" value="Ribosomal_uL4_dom_sf"/>
</dbReference>
<feature type="region of interest" description="Disordered" evidence="4">
    <location>
        <begin position="74"/>
        <end position="119"/>
    </location>
</feature>
<evidence type="ECO:0000259" key="5">
    <source>
        <dbReference type="Pfam" id="PF14374"/>
    </source>
</evidence>
<comment type="similarity">
    <text evidence="1">Belongs to the universal ribosomal protein uL4 family.</text>
</comment>
<proteinExistence type="evidence at transcript level"/>
<organism evidence="6">
    <name type="scientific">Sorogena stoianovitchae</name>
    <name type="common">Ciliate</name>
    <dbReference type="NCBI Taxonomy" id="164621"/>
    <lineage>
        <taxon>Eukaryota</taxon>
        <taxon>Sar</taxon>
        <taxon>Alveolata</taxon>
        <taxon>Ciliophora</taxon>
        <taxon>Intramacronucleata</taxon>
        <taxon>Colpodea</taxon>
        <taxon>Sorogenida</taxon>
        <taxon>Sorogenidae</taxon>
        <taxon>Sorogena</taxon>
    </lineage>
</organism>
<evidence type="ECO:0000256" key="3">
    <source>
        <dbReference type="ARBA" id="ARBA00023274"/>
    </source>
</evidence>
<dbReference type="PANTHER" id="PTHR19431">
    <property type="entry name" value="60S RIBOSOMAL PROTEIN L4"/>
    <property type="match status" value="1"/>
</dbReference>
<gene>
    <name evidence="6" type="primary">scf9</name>
</gene>